<dbReference type="InterPro" id="IPR036147">
    <property type="entry name" value="Anti-sigma_E_RseA_N_sf"/>
</dbReference>
<organism evidence="11 12">
    <name type="scientific">Brumicola blandensis</name>
    <dbReference type="NCBI Taxonomy" id="3075611"/>
    <lineage>
        <taxon>Bacteria</taxon>
        <taxon>Pseudomonadati</taxon>
        <taxon>Pseudomonadota</taxon>
        <taxon>Gammaproteobacteria</taxon>
        <taxon>Alteromonadales</taxon>
        <taxon>Alteromonadaceae</taxon>
        <taxon>Brumicola</taxon>
    </lineage>
</organism>
<feature type="domain" description="Anti sigma-E protein RseA C-terminal" evidence="10">
    <location>
        <begin position="123"/>
        <end position="174"/>
    </location>
</feature>
<reference evidence="11 12" key="1">
    <citation type="submission" date="2023-09" db="EMBL/GenBank/DDBJ databases">
        <authorList>
            <person name="Rey-Velasco X."/>
        </authorList>
    </citation>
    <scope>NUCLEOTIDE SEQUENCE [LARGE SCALE GENOMIC DNA]</scope>
    <source>
        <strain evidence="11 12">W409</strain>
    </source>
</reference>
<dbReference type="EMBL" id="JAVRIE010000007">
    <property type="protein sequence ID" value="MDT0583938.1"/>
    <property type="molecule type" value="Genomic_DNA"/>
</dbReference>
<name>A0AAW8R3D8_9ALTE</name>
<gene>
    <name evidence="11" type="ORF">RM544_15405</name>
</gene>
<evidence type="ECO:0000256" key="1">
    <source>
        <dbReference type="ARBA" id="ARBA00004162"/>
    </source>
</evidence>
<keyword evidence="4" id="KW-0812">Transmembrane</keyword>
<evidence type="ECO:0000256" key="4">
    <source>
        <dbReference type="ARBA" id="ARBA00022692"/>
    </source>
</evidence>
<dbReference type="SUPFAM" id="SSF89069">
    <property type="entry name" value="N-terminal, cytoplasmic domain of anti-sigmaE factor RseA"/>
    <property type="match status" value="1"/>
</dbReference>
<evidence type="ECO:0000313" key="12">
    <source>
        <dbReference type="Proteomes" id="UP001249020"/>
    </source>
</evidence>
<protein>
    <recommendedName>
        <fullName evidence="7">Anti-sigma-E factor RseA</fullName>
    </recommendedName>
    <alternativeName>
        <fullName evidence="7">Regulator of SigE</fullName>
    </alternativeName>
    <alternativeName>
        <fullName evidence="7">Sigma-E anti-sigma factor RseA</fullName>
    </alternativeName>
    <alternativeName>
        <fullName evidence="7">Sigma-E factor negative regulatory protein</fullName>
    </alternativeName>
</protein>
<dbReference type="InterPro" id="IPR005573">
    <property type="entry name" value="Anti-sigma_E_RseA_C"/>
</dbReference>
<proteinExistence type="inferred from homology"/>
<dbReference type="InterPro" id="IPR026279">
    <property type="entry name" value="RseA"/>
</dbReference>
<feature type="domain" description="Anti sigma-E protein RseA N-terminal" evidence="9">
    <location>
        <begin position="4"/>
        <end position="77"/>
    </location>
</feature>
<keyword evidence="7" id="KW-0997">Cell inner membrane</keyword>
<comment type="subunit">
    <text evidence="7">Interacts 1:1 with ECF RNA polymerase sigma-E (RpoE); this inhibits the interaction of sigma-E with the RNA polymerase catalytic core and leads to a decreased expression of sigma-E-regulated genes. Interacts with RseB.</text>
</comment>
<comment type="function">
    <text evidence="7">An anti-sigma factor for extracytoplasmic function (ECF) sigma factor sigma-E (RpoE). ECF sigma factors are held in an inactive form by an anti-sigma factor until released by regulated intramembrane proteolysis (RIP). RIP occurs when an extracytoplasmic signal triggers a concerted proteolytic cascade to transmit information and elicit cellular responses. The membrane-spanning regulatory substrate protein is first cut periplasmically (site-1 protease, S1P, DegS), then within the membrane itself (site-2 protease, S2P, RseP), while cytoplasmic proteases finish degrading the anti-sigma factor, liberating sigma-E.</text>
</comment>
<dbReference type="CDD" id="cd16328">
    <property type="entry name" value="RseA_N"/>
    <property type="match status" value="1"/>
</dbReference>
<evidence type="ECO:0000259" key="9">
    <source>
        <dbReference type="Pfam" id="PF03872"/>
    </source>
</evidence>
<sequence length="201" mass="22092">MTQQQEKLSAFLDGEGHDSDVINGLTSDAELADKWKRYHLIRDCMRNEMTSDLNFDISAQVASKLEGELPMVAPKPSWKELPVVASVIPLVKQSGQLAVAACVTAVMIFSYQSYNQPEESQPFLTAPTNGPLGGLAPVSLSSSNGVNRDDMARLLEQQRQINALIEDHQRQIRLKNAGNAESNQVKTTEGDELSEQTPPQK</sequence>
<dbReference type="Proteomes" id="UP001249020">
    <property type="component" value="Unassembled WGS sequence"/>
</dbReference>
<keyword evidence="12" id="KW-1185">Reference proteome</keyword>
<accession>A0AAW8R3D8</accession>
<dbReference type="GO" id="GO:0016989">
    <property type="term" value="F:sigma factor antagonist activity"/>
    <property type="evidence" value="ECO:0007669"/>
    <property type="project" value="InterPro"/>
</dbReference>
<keyword evidence="6 7" id="KW-0472">Membrane</keyword>
<comment type="similarity">
    <text evidence="2 7">Belongs to the RseA family.</text>
</comment>
<evidence type="ECO:0000256" key="8">
    <source>
        <dbReference type="SAM" id="MobiDB-lite"/>
    </source>
</evidence>
<dbReference type="RefSeq" id="WP_311362712.1">
    <property type="nucleotide sequence ID" value="NZ_JAVRIE010000007.1"/>
</dbReference>
<evidence type="ECO:0000259" key="10">
    <source>
        <dbReference type="Pfam" id="PF03873"/>
    </source>
</evidence>
<evidence type="ECO:0000256" key="7">
    <source>
        <dbReference type="PIRNR" id="PIRNR016938"/>
    </source>
</evidence>
<keyword evidence="5" id="KW-1133">Transmembrane helix</keyword>
<comment type="subcellular location">
    <subcellularLocation>
        <location evidence="7">Cell inner membrane</location>
    </subcellularLocation>
    <subcellularLocation>
        <location evidence="1">Cell membrane</location>
        <topology evidence="1">Single-pass membrane protein</topology>
    </subcellularLocation>
</comment>
<evidence type="ECO:0000256" key="5">
    <source>
        <dbReference type="ARBA" id="ARBA00022989"/>
    </source>
</evidence>
<dbReference type="InterPro" id="IPR052383">
    <property type="entry name" value="Anti-sigma-E_RseA-like"/>
</dbReference>
<dbReference type="PIRSF" id="PIRSF016938">
    <property type="entry name" value="RseA"/>
    <property type="match status" value="1"/>
</dbReference>
<dbReference type="Pfam" id="PF03873">
    <property type="entry name" value="RseA_C"/>
    <property type="match status" value="1"/>
</dbReference>
<evidence type="ECO:0000313" key="11">
    <source>
        <dbReference type="EMBL" id="MDT0583938.1"/>
    </source>
</evidence>
<dbReference type="Gene3D" id="1.10.10.880">
    <property type="entry name" value="Anti sigma-E protein RseA, N-terminal domain"/>
    <property type="match status" value="1"/>
</dbReference>
<dbReference type="PANTHER" id="PTHR38104">
    <property type="match status" value="1"/>
</dbReference>
<dbReference type="PANTHER" id="PTHR38104:SF1">
    <property type="entry name" value="ANTI-SIGMA-E FACTOR RSEA"/>
    <property type="match status" value="1"/>
</dbReference>
<dbReference type="InterPro" id="IPR005572">
    <property type="entry name" value="Anti-sigma_E_RseA_N"/>
</dbReference>
<keyword evidence="3 7" id="KW-1003">Cell membrane</keyword>
<comment type="caution">
    <text evidence="11">The sequence shown here is derived from an EMBL/GenBank/DDBJ whole genome shotgun (WGS) entry which is preliminary data.</text>
</comment>
<evidence type="ECO:0000256" key="2">
    <source>
        <dbReference type="ARBA" id="ARBA00005837"/>
    </source>
</evidence>
<dbReference type="GO" id="GO:0005886">
    <property type="term" value="C:plasma membrane"/>
    <property type="evidence" value="ECO:0007669"/>
    <property type="project" value="UniProtKB-SubCell"/>
</dbReference>
<dbReference type="AlphaFoldDB" id="A0AAW8R3D8"/>
<evidence type="ECO:0000256" key="3">
    <source>
        <dbReference type="ARBA" id="ARBA00022475"/>
    </source>
</evidence>
<feature type="region of interest" description="Disordered" evidence="8">
    <location>
        <begin position="174"/>
        <end position="201"/>
    </location>
</feature>
<dbReference type="Pfam" id="PF03872">
    <property type="entry name" value="RseA_N"/>
    <property type="match status" value="1"/>
</dbReference>
<evidence type="ECO:0000256" key="6">
    <source>
        <dbReference type="ARBA" id="ARBA00023136"/>
    </source>
</evidence>